<feature type="binding site" evidence="10">
    <location>
        <begin position="155"/>
        <end position="158"/>
    </location>
    <ligand>
        <name>substrate</name>
    </ligand>
</feature>
<dbReference type="GO" id="GO:0046872">
    <property type="term" value="F:metal ion binding"/>
    <property type="evidence" value="ECO:0007669"/>
    <property type="project" value="UniProtKB-KW"/>
</dbReference>
<dbReference type="NCBIfam" id="TIGR00042">
    <property type="entry name" value="RdgB/HAM1 family non-canonical purine NTP pyrophosphatase"/>
    <property type="match status" value="1"/>
</dbReference>
<dbReference type="Pfam" id="PF01725">
    <property type="entry name" value="Ham1p_like"/>
    <property type="match status" value="1"/>
</dbReference>
<dbReference type="GO" id="GO:0000166">
    <property type="term" value="F:nucleotide binding"/>
    <property type="evidence" value="ECO:0007669"/>
    <property type="project" value="UniProtKB-KW"/>
</dbReference>
<comment type="catalytic activity">
    <reaction evidence="8 10">
        <text>dITP + H2O = dIMP + diphosphate + H(+)</text>
        <dbReference type="Rhea" id="RHEA:28342"/>
        <dbReference type="ChEBI" id="CHEBI:15377"/>
        <dbReference type="ChEBI" id="CHEBI:15378"/>
        <dbReference type="ChEBI" id="CHEBI:33019"/>
        <dbReference type="ChEBI" id="CHEBI:61194"/>
        <dbReference type="ChEBI" id="CHEBI:61382"/>
        <dbReference type="EC" id="3.6.1.66"/>
    </reaction>
</comment>
<dbReference type="EC" id="3.6.1.66" evidence="10"/>
<evidence type="ECO:0000256" key="4">
    <source>
        <dbReference type="ARBA" id="ARBA00022741"/>
    </source>
</evidence>
<dbReference type="GO" id="GO:0005829">
    <property type="term" value="C:cytosol"/>
    <property type="evidence" value="ECO:0007669"/>
    <property type="project" value="TreeGrafter"/>
</dbReference>
<gene>
    <name evidence="12" type="primary">rdgB</name>
    <name evidence="12" type="ORF">F9B74_08435</name>
</gene>
<keyword evidence="6 10" id="KW-0460">Magnesium</keyword>
<dbReference type="AlphaFoldDB" id="A0A6L9Y7R2"/>
<evidence type="ECO:0000313" key="13">
    <source>
        <dbReference type="Proteomes" id="UP000477651"/>
    </source>
</evidence>
<dbReference type="PANTHER" id="PTHR11067:SF9">
    <property type="entry name" value="INOSINE TRIPHOSPHATE PYROPHOSPHATASE"/>
    <property type="match status" value="1"/>
</dbReference>
<dbReference type="InterPro" id="IPR029001">
    <property type="entry name" value="ITPase-like_fam"/>
</dbReference>
<evidence type="ECO:0000256" key="6">
    <source>
        <dbReference type="ARBA" id="ARBA00022842"/>
    </source>
</evidence>
<comment type="catalytic activity">
    <reaction evidence="9 10">
        <text>XTP + H2O = XMP + diphosphate + H(+)</text>
        <dbReference type="Rhea" id="RHEA:28610"/>
        <dbReference type="ChEBI" id="CHEBI:15377"/>
        <dbReference type="ChEBI" id="CHEBI:15378"/>
        <dbReference type="ChEBI" id="CHEBI:33019"/>
        <dbReference type="ChEBI" id="CHEBI:57464"/>
        <dbReference type="ChEBI" id="CHEBI:61314"/>
        <dbReference type="EC" id="3.6.1.66"/>
    </reaction>
</comment>
<sequence length="199" mass="21669">MNKIVLASNNKGKLAEFQALFQPLGIELINQGALGVGECEEPYFTFLENALAKARFASHHTGLPAIADDSGLVVPALDGAPGVLSARYAQTQGGEKSDAANNAYLLKALEGVENRQCFYVACLVYVHSEHDPCPMVAQAFWQGEIIDQARGENGFGYDPHFYIPTLDKTAAELLPEEKNKISHRAKALKILLEMIKAHT</sequence>
<dbReference type="SUPFAM" id="SSF52972">
    <property type="entry name" value="ITPase-like"/>
    <property type="match status" value="1"/>
</dbReference>
<feature type="binding site" evidence="10">
    <location>
        <position position="69"/>
    </location>
    <ligand>
        <name>Mg(2+)</name>
        <dbReference type="ChEBI" id="CHEBI:18420"/>
    </ligand>
</feature>
<evidence type="ECO:0000313" key="12">
    <source>
        <dbReference type="EMBL" id="NEN76343.1"/>
    </source>
</evidence>
<comment type="caution">
    <text evidence="12">The sequence shown here is derived from an EMBL/GenBank/DDBJ whole genome shotgun (WGS) entry which is preliminary data.</text>
</comment>
<name>A0A6L9Y7R2_9BURK</name>
<dbReference type="HAMAP" id="MF_01405">
    <property type="entry name" value="Non_canon_purine_NTPase"/>
    <property type="match status" value="1"/>
</dbReference>
<proteinExistence type="inferred from homology"/>
<dbReference type="GO" id="GO:0017111">
    <property type="term" value="F:ribonucleoside triphosphate phosphatase activity"/>
    <property type="evidence" value="ECO:0007669"/>
    <property type="project" value="InterPro"/>
</dbReference>
<evidence type="ECO:0000256" key="11">
    <source>
        <dbReference type="RuleBase" id="RU003781"/>
    </source>
</evidence>
<dbReference type="EMBL" id="JAAGYR010000017">
    <property type="protein sequence ID" value="NEN76343.1"/>
    <property type="molecule type" value="Genomic_DNA"/>
</dbReference>
<dbReference type="GO" id="GO:0009146">
    <property type="term" value="P:purine nucleoside triphosphate catabolic process"/>
    <property type="evidence" value="ECO:0007669"/>
    <property type="project" value="UniProtKB-UniRule"/>
</dbReference>
<comment type="subunit">
    <text evidence="2 10">Homodimer.</text>
</comment>
<dbReference type="InterPro" id="IPR002637">
    <property type="entry name" value="RdgB/HAM1"/>
</dbReference>
<dbReference type="InterPro" id="IPR020922">
    <property type="entry name" value="dITP/XTP_pyrophosphatase"/>
</dbReference>
<evidence type="ECO:0000256" key="7">
    <source>
        <dbReference type="ARBA" id="ARBA00023080"/>
    </source>
</evidence>
<feature type="binding site" evidence="10">
    <location>
        <begin position="183"/>
        <end position="184"/>
    </location>
    <ligand>
        <name>substrate</name>
    </ligand>
</feature>
<dbReference type="FunFam" id="3.90.950.10:FF:000001">
    <property type="entry name" value="dITP/XTP pyrophosphatase"/>
    <property type="match status" value="1"/>
</dbReference>
<organism evidence="12 13">
    <name type="scientific">Pelistega ratti</name>
    <dbReference type="NCBI Taxonomy" id="2652177"/>
    <lineage>
        <taxon>Bacteria</taxon>
        <taxon>Pseudomonadati</taxon>
        <taxon>Pseudomonadota</taxon>
        <taxon>Betaproteobacteria</taxon>
        <taxon>Burkholderiales</taxon>
        <taxon>Alcaligenaceae</taxon>
        <taxon>Pelistega</taxon>
    </lineage>
</organism>
<comment type="catalytic activity">
    <reaction evidence="10">
        <text>ITP + H2O = IMP + diphosphate + H(+)</text>
        <dbReference type="Rhea" id="RHEA:29399"/>
        <dbReference type="ChEBI" id="CHEBI:15377"/>
        <dbReference type="ChEBI" id="CHEBI:15378"/>
        <dbReference type="ChEBI" id="CHEBI:33019"/>
        <dbReference type="ChEBI" id="CHEBI:58053"/>
        <dbReference type="ChEBI" id="CHEBI:61402"/>
        <dbReference type="EC" id="3.6.1.66"/>
    </reaction>
</comment>
<dbReference type="GO" id="GO:0009117">
    <property type="term" value="P:nucleotide metabolic process"/>
    <property type="evidence" value="ECO:0007669"/>
    <property type="project" value="UniProtKB-KW"/>
</dbReference>
<dbReference type="CDD" id="cd00515">
    <property type="entry name" value="HAM1"/>
    <property type="match status" value="1"/>
</dbReference>
<keyword evidence="13" id="KW-1185">Reference proteome</keyword>
<evidence type="ECO:0000256" key="10">
    <source>
        <dbReference type="HAMAP-Rule" id="MF_01405"/>
    </source>
</evidence>
<dbReference type="GO" id="GO:0036220">
    <property type="term" value="F:ITP diphosphatase activity"/>
    <property type="evidence" value="ECO:0007669"/>
    <property type="project" value="UniProtKB-UniRule"/>
</dbReference>
<evidence type="ECO:0000256" key="1">
    <source>
        <dbReference type="ARBA" id="ARBA00008023"/>
    </source>
</evidence>
<feature type="active site" description="Proton acceptor" evidence="10">
    <location>
        <position position="69"/>
    </location>
</feature>
<dbReference type="Gene3D" id="3.90.950.10">
    <property type="match status" value="1"/>
</dbReference>
<dbReference type="RefSeq" id="WP_163764787.1">
    <property type="nucleotide sequence ID" value="NZ_JAAGYR010000017.1"/>
</dbReference>
<evidence type="ECO:0000256" key="5">
    <source>
        <dbReference type="ARBA" id="ARBA00022801"/>
    </source>
</evidence>
<dbReference type="Proteomes" id="UP000477651">
    <property type="component" value="Unassembled WGS sequence"/>
</dbReference>
<evidence type="ECO:0000256" key="3">
    <source>
        <dbReference type="ARBA" id="ARBA00022723"/>
    </source>
</evidence>
<keyword evidence="4 10" id="KW-0547">Nucleotide-binding</keyword>
<dbReference type="PANTHER" id="PTHR11067">
    <property type="entry name" value="INOSINE TRIPHOSPHATE PYROPHOSPHATASE/HAM1 PROTEIN"/>
    <property type="match status" value="1"/>
</dbReference>
<feature type="binding site" evidence="10">
    <location>
        <position position="178"/>
    </location>
    <ligand>
        <name>substrate</name>
    </ligand>
</feature>
<evidence type="ECO:0000256" key="8">
    <source>
        <dbReference type="ARBA" id="ARBA00051875"/>
    </source>
</evidence>
<keyword evidence="5 10" id="KW-0378">Hydrolase</keyword>
<evidence type="ECO:0000256" key="9">
    <source>
        <dbReference type="ARBA" id="ARBA00052017"/>
    </source>
</evidence>
<feature type="binding site" evidence="10">
    <location>
        <position position="40"/>
    </location>
    <ligand>
        <name>Mg(2+)</name>
        <dbReference type="ChEBI" id="CHEBI:18420"/>
    </ligand>
</feature>
<dbReference type="GO" id="GO:0035870">
    <property type="term" value="F:dITP diphosphatase activity"/>
    <property type="evidence" value="ECO:0007669"/>
    <property type="project" value="UniProtKB-UniRule"/>
</dbReference>
<keyword evidence="3 10" id="KW-0479">Metal-binding</keyword>
<evidence type="ECO:0000256" key="2">
    <source>
        <dbReference type="ARBA" id="ARBA00011738"/>
    </source>
</evidence>
<feature type="binding site" evidence="10">
    <location>
        <position position="70"/>
    </location>
    <ligand>
        <name>substrate</name>
    </ligand>
</feature>
<reference evidence="12 13" key="1">
    <citation type="submission" date="2020-02" db="EMBL/GenBank/DDBJ databases">
        <title>Pelistega sp. NLN82 were isolated from wild rodents of the Hainan Island.</title>
        <authorList>
            <person name="Niu N."/>
            <person name="Zhou J."/>
        </authorList>
    </citation>
    <scope>NUCLEOTIDE SEQUENCE [LARGE SCALE GENOMIC DNA]</scope>
    <source>
        <strain evidence="12 13">NLN82</strain>
    </source>
</reference>
<feature type="binding site" evidence="10">
    <location>
        <begin position="8"/>
        <end position="13"/>
    </location>
    <ligand>
        <name>substrate</name>
    </ligand>
</feature>
<protein>
    <recommendedName>
        <fullName evidence="10">dITP/XTP pyrophosphatase</fullName>
        <ecNumber evidence="10">3.6.1.66</ecNumber>
    </recommendedName>
    <alternativeName>
        <fullName evidence="10">Non-canonical purine NTP pyrophosphatase</fullName>
    </alternativeName>
    <alternativeName>
        <fullName evidence="10">Non-standard purine NTP pyrophosphatase</fullName>
    </alternativeName>
    <alternativeName>
        <fullName evidence="10">Nucleoside-triphosphate diphosphatase</fullName>
    </alternativeName>
    <alternativeName>
        <fullName evidence="10">Nucleoside-triphosphate pyrophosphatase</fullName>
        <shortName evidence="10">NTPase</shortName>
    </alternativeName>
</protein>
<accession>A0A6L9Y7R2</accession>
<comment type="cofactor">
    <cofactor evidence="10">
        <name>Mg(2+)</name>
        <dbReference type="ChEBI" id="CHEBI:18420"/>
    </cofactor>
    <text evidence="10">Binds 1 Mg(2+) ion per subunit.</text>
</comment>
<dbReference type="GO" id="GO:0036222">
    <property type="term" value="F:XTP diphosphatase activity"/>
    <property type="evidence" value="ECO:0007669"/>
    <property type="project" value="UniProtKB-UniRule"/>
</dbReference>
<comment type="similarity">
    <text evidence="1 10 11">Belongs to the HAM1 NTPase family.</text>
</comment>
<comment type="function">
    <text evidence="10">Pyrophosphatase that catalyzes the hydrolysis of nucleoside triphosphates to their monophosphate derivatives, with a high preference for the non-canonical purine nucleotides XTP (xanthosine triphosphate), dITP (deoxyinosine triphosphate) and ITP. Seems to function as a house-cleaning enzyme that removes non-canonical purine nucleotides from the nucleotide pool, thus preventing their incorporation into DNA/RNA and avoiding chromosomal lesions.</text>
</comment>
<keyword evidence="7 10" id="KW-0546">Nucleotide metabolism</keyword>